<evidence type="ECO:0000256" key="7">
    <source>
        <dbReference type="ARBA" id="ARBA00023136"/>
    </source>
</evidence>
<organism evidence="10 11">
    <name type="scientific">Microbacterium stercoris</name>
    <dbReference type="NCBI Taxonomy" id="2820289"/>
    <lineage>
        <taxon>Bacteria</taxon>
        <taxon>Bacillati</taxon>
        <taxon>Actinomycetota</taxon>
        <taxon>Actinomycetes</taxon>
        <taxon>Micrococcales</taxon>
        <taxon>Microbacteriaceae</taxon>
        <taxon>Microbacterium</taxon>
    </lineage>
</organism>
<evidence type="ECO:0000256" key="4">
    <source>
        <dbReference type="ARBA" id="ARBA00022475"/>
    </source>
</evidence>
<feature type="transmembrane region" description="Helical" evidence="9">
    <location>
        <begin position="220"/>
        <end position="244"/>
    </location>
</feature>
<keyword evidence="7 9" id="KW-0472">Membrane</keyword>
<keyword evidence="6 9" id="KW-1133">Transmembrane helix</keyword>
<feature type="transmembrane region" description="Helical" evidence="9">
    <location>
        <begin position="250"/>
        <end position="274"/>
    </location>
</feature>
<feature type="transmembrane region" description="Helical" evidence="9">
    <location>
        <begin position="34"/>
        <end position="54"/>
    </location>
</feature>
<dbReference type="GO" id="GO:0005886">
    <property type="term" value="C:plasma membrane"/>
    <property type="evidence" value="ECO:0007669"/>
    <property type="project" value="UniProtKB-SubCell"/>
</dbReference>
<comment type="caution">
    <text evidence="10">The sequence shown here is derived from an EMBL/GenBank/DDBJ whole genome shotgun (WGS) entry which is preliminary data.</text>
</comment>
<feature type="transmembrane region" description="Helical" evidence="9">
    <location>
        <begin position="90"/>
        <end position="111"/>
    </location>
</feature>
<proteinExistence type="inferred from homology"/>
<protein>
    <submittedName>
        <fullName evidence="10">AI-2E family transporter</fullName>
    </submittedName>
</protein>
<gene>
    <name evidence="10" type="ORF">J5V96_07705</name>
</gene>
<keyword evidence="11" id="KW-1185">Reference proteome</keyword>
<evidence type="ECO:0000313" key="10">
    <source>
        <dbReference type="EMBL" id="MBO3663395.1"/>
    </source>
</evidence>
<feature type="transmembrane region" description="Helical" evidence="9">
    <location>
        <begin position="281"/>
        <end position="309"/>
    </location>
</feature>
<dbReference type="EMBL" id="JAGFOA010000003">
    <property type="protein sequence ID" value="MBO3663395.1"/>
    <property type="molecule type" value="Genomic_DNA"/>
</dbReference>
<dbReference type="InterPro" id="IPR002549">
    <property type="entry name" value="AI-2E-like"/>
</dbReference>
<keyword evidence="5 9" id="KW-0812">Transmembrane</keyword>
<comment type="subcellular location">
    <subcellularLocation>
        <location evidence="1">Cell membrane</location>
        <topology evidence="1">Multi-pass membrane protein</topology>
    </subcellularLocation>
</comment>
<evidence type="ECO:0000256" key="6">
    <source>
        <dbReference type="ARBA" id="ARBA00022989"/>
    </source>
</evidence>
<evidence type="ECO:0000256" key="9">
    <source>
        <dbReference type="SAM" id="Phobius"/>
    </source>
</evidence>
<evidence type="ECO:0000313" key="11">
    <source>
        <dbReference type="Proteomes" id="UP000680132"/>
    </source>
</evidence>
<feature type="transmembrane region" description="Helical" evidence="9">
    <location>
        <begin position="329"/>
        <end position="362"/>
    </location>
</feature>
<keyword evidence="4" id="KW-1003">Cell membrane</keyword>
<dbReference type="Proteomes" id="UP000680132">
    <property type="component" value="Unassembled WGS sequence"/>
</dbReference>
<feature type="transmembrane region" description="Helical" evidence="9">
    <location>
        <begin position="60"/>
        <end position="78"/>
    </location>
</feature>
<name>A0A939QJP5_9MICO</name>
<evidence type="ECO:0000256" key="2">
    <source>
        <dbReference type="ARBA" id="ARBA00009773"/>
    </source>
</evidence>
<feature type="transmembrane region" description="Helical" evidence="9">
    <location>
        <begin position="180"/>
        <end position="199"/>
    </location>
</feature>
<dbReference type="PANTHER" id="PTHR21716">
    <property type="entry name" value="TRANSMEMBRANE PROTEIN"/>
    <property type="match status" value="1"/>
</dbReference>
<keyword evidence="3" id="KW-0813">Transport</keyword>
<dbReference type="GO" id="GO:0055085">
    <property type="term" value="P:transmembrane transport"/>
    <property type="evidence" value="ECO:0007669"/>
    <property type="project" value="TreeGrafter"/>
</dbReference>
<evidence type="ECO:0000256" key="3">
    <source>
        <dbReference type="ARBA" id="ARBA00022448"/>
    </source>
</evidence>
<sequence>MLGGLFAFPGVCQDVPMTDQQPTRVVGGILRHPFLSGFLLTLGGLAAIALGMAITNVSTVLVYIAFALFIALGLNPLVELLQRSGLKRAWSIVIVCVGVAVVLAGILLLIIPTVVDQVAQFVRSIPERIAAFESSDAYLWLSEQFGDQVGAFLDDAQRFLTNPVNLAVIGGGVLQVGVNIATAMSGVLIVVVLSLYFLASLPSMKVGLVRLAPARSRQRVLGLAETIAASIGSYLGGMVILALINAAVSFLLHVALGLPFPQLMAVLAFCVTLIPLVGSVVFWVIATALALVTNPVTALIFAIAYLVYMQLEAYILTPRVMSRAIEVPGLLVVIGALVGGTLLGLLGALVAIPVTASILLIVKQVLIPRQDAKTDGSAGALDEGDADAQQHKRRGRDADEQAGAEPAGA</sequence>
<feature type="region of interest" description="Disordered" evidence="8">
    <location>
        <begin position="374"/>
        <end position="409"/>
    </location>
</feature>
<evidence type="ECO:0000256" key="5">
    <source>
        <dbReference type="ARBA" id="ARBA00022692"/>
    </source>
</evidence>
<reference evidence="10" key="1">
    <citation type="submission" date="2021-03" db="EMBL/GenBank/DDBJ databases">
        <title>Microbacterium sp. nov., a novel actinobacterium isolated from cow dung.</title>
        <authorList>
            <person name="Zhang L."/>
        </authorList>
    </citation>
    <scope>NUCLEOTIDE SEQUENCE</scope>
    <source>
        <strain evidence="10">NEAU-LLB</strain>
    </source>
</reference>
<dbReference type="AlphaFoldDB" id="A0A939QJP5"/>
<evidence type="ECO:0000256" key="8">
    <source>
        <dbReference type="SAM" id="MobiDB-lite"/>
    </source>
</evidence>
<dbReference type="Pfam" id="PF01594">
    <property type="entry name" value="AI-2E_transport"/>
    <property type="match status" value="1"/>
</dbReference>
<evidence type="ECO:0000256" key="1">
    <source>
        <dbReference type="ARBA" id="ARBA00004651"/>
    </source>
</evidence>
<dbReference type="PANTHER" id="PTHR21716:SF53">
    <property type="entry name" value="PERMEASE PERM-RELATED"/>
    <property type="match status" value="1"/>
</dbReference>
<comment type="similarity">
    <text evidence="2">Belongs to the autoinducer-2 exporter (AI-2E) (TC 2.A.86) family.</text>
</comment>
<accession>A0A939QJP5</accession>